<protein>
    <recommendedName>
        <fullName evidence="2">phosphoglycerate mutase (2,3-diphosphoglycerate-dependent)</fullName>
        <ecNumber evidence="2">5.4.2.11</ecNumber>
    </recommendedName>
</protein>
<dbReference type="InterPro" id="IPR005952">
    <property type="entry name" value="Phosphogly_mut1"/>
</dbReference>
<proteinExistence type="inferred from homology"/>
<reference evidence="7" key="1">
    <citation type="journal article" date="2019" name="Int. J. Syst. Evol. Microbiol.">
        <title>The Global Catalogue of Microorganisms (GCM) 10K type strain sequencing project: providing services to taxonomists for standard genome sequencing and annotation.</title>
        <authorList>
            <consortium name="The Broad Institute Genomics Platform"/>
            <consortium name="The Broad Institute Genome Sequencing Center for Infectious Disease"/>
            <person name="Wu L."/>
            <person name="Ma J."/>
        </authorList>
    </citation>
    <scope>NUCLEOTIDE SEQUENCE [LARGE SCALE GENOMIC DNA]</scope>
    <source>
        <strain evidence="7">JCM 17809</strain>
    </source>
</reference>
<keyword evidence="4" id="KW-0413">Isomerase</keyword>
<dbReference type="EC" id="5.4.2.11" evidence="2"/>
<dbReference type="RefSeq" id="WP_345201493.1">
    <property type="nucleotide sequence ID" value="NZ_BAABGM010000001.1"/>
</dbReference>
<sequence>MPRAATASPAELVLVRHAESVGNLAATAASEKGLARLELPYRDPDTPLSDNGVAQAEALGRHLAGRPADARPEVVLGSPYVRAATTMSLALRSWPEAPVPVHDERLRERDLGLFDGFTGQGIKDTFPEEAERRAAMGKFYYRPPGGESWTDVVLRVRSLLTDVRTEHADRRVWVFTHQAVIMAFRYLLESLGEEELLRIDGDTPLGNCSVTVYRPDAEALRLVAYGEMAHLEPSGAEETHEEPHAPSDPGPGRG</sequence>
<gene>
    <name evidence="6" type="ORF">GCM10023168_02950</name>
</gene>
<dbReference type="EMBL" id="BAABGM010000001">
    <property type="protein sequence ID" value="GAA4397710.1"/>
    <property type="molecule type" value="Genomic_DNA"/>
</dbReference>
<keyword evidence="7" id="KW-1185">Reference proteome</keyword>
<accession>A0ABP8JXZ5</accession>
<comment type="caution">
    <text evidence="6">The sequence shown here is derived from an EMBL/GenBank/DDBJ whole genome shotgun (WGS) entry which is preliminary data.</text>
</comment>
<evidence type="ECO:0000256" key="2">
    <source>
        <dbReference type="ARBA" id="ARBA00012028"/>
    </source>
</evidence>
<evidence type="ECO:0000256" key="3">
    <source>
        <dbReference type="ARBA" id="ARBA00023152"/>
    </source>
</evidence>
<dbReference type="Proteomes" id="UP001500945">
    <property type="component" value="Unassembled WGS sequence"/>
</dbReference>
<organism evidence="6 7">
    <name type="scientific">Fodinibacter luteus</name>
    <dbReference type="NCBI Taxonomy" id="552064"/>
    <lineage>
        <taxon>Bacteria</taxon>
        <taxon>Bacillati</taxon>
        <taxon>Actinomycetota</taxon>
        <taxon>Actinomycetes</taxon>
        <taxon>Micrococcales</taxon>
        <taxon>Intrasporangiaceae</taxon>
        <taxon>Fodinibacter (ex Wang et al. 2009)</taxon>
    </lineage>
</organism>
<keyword evidence="3" id="KW-0324">Glycolysis</keyword>
<comment type="similarity">
    <text evidence="1">Belongs to the phosphoglycerate mutase family. BPG-dependent PGAM subfamily.</text>
</comment>
<name>A0ABP8JXZ5_9MICO</name>
<dbReference type="InterPro" id="IPR013078">
    <property type="entry name" value="His_Pase_superF_clade-1"/>
</dbReference>
<evidence type="ECO:0000313" key="6">
    <source>
        <dbReference type="EMBL" id="GAA4397710.1"/>
    </source>
</evidence>
<evidence type="ECO:0000256" key="4">
    <source>
        <dbReference type="ARBA" id="ARBA00023235"/>
    </source>
</evidence>
<evidence type="ECO:0000256" key="1">
    <source>
        <dbReference type="ARBA" id="ARBA00006717"/>
    </source>
</evidence>
<evidence type="ECO:0000313" key="7">
    <source>
        <dbReference type="Proteomes" id="UP001500945"/>
    </source>
</evidence>
<evidence type="ECO:0000256" key="5">
    <source>
        <dbReference type="SAM" id="MobiDB-lite"/>
    </source>
</evidence>
<dbReference type="SUPFAM" id="SSF53254">
    <property type="entry name" value="Phosphoglycerate mutase-like"/>
    <property type="match status" value="1"/>
</dbReference>
<dbReference type="InterPro" id="IPR029033">
    <property type="entry name" value="His_PPase_superfam"/>
</dbReference>
<dbReference type="CDD" id="cd07067">
    <property type="entry name" value="HP_PGM_like"/>
    <property type="match status" value="1"/>
</dbReference>
<dbReference type="PANTHER" id="PTHR11931">
    <property type="entry name" value="PHOSPHOGLYCERATE MUTASE"/>
    <property type="match status" value="1"/>
</dbReference>
<dbReference type="Gene3D" id="3.40.50.1240">
    <property type="entry name" value="Phosphoglycerate mutase-like"/>
    <property type="match status" value="1"/>
</dbReference>
<dbReference type="SMART" id="SM00855">
    <property type="entry name" value="PGAM"/>
    <property type="match status" value="1"/>
</dbReference>
<dbReference type="Pfam" id="PF00300">
    <property type="entry name" value="His_Phos_1"/>
    <property type="match status" value="1"/>
</dbReference>
<feature type="region of interest" description="Disordered" evidence="5">
    <location>
        <begin position="232"/>
        <end position="254"/>
    </location>
</feature>